<dbReference type="InterPro" id="IPR011765">
    <property type="entry name" value="Pept_M16_N"/>
</dbReference>
<dbReference type="PATRIC" id="fig|213810.4.peg.2020"/>
<feature type="domain" description="Peptidase M16 C-terminal" evidence="2">
    <location>
        <begin position="183"/>
        <end position="359"/>
    </location>
</feature>
<keyword evidence="4" id="KW-1185">Reference proteome</keyword>
<dbReference type="OrthoDB" id="9811314at2"/>
<dbReference type="STRING" id="213810.RUM_21340"/>
<accession>D4LEV7</accession>
<protein>
    <submittedName>
        <fullName evidence="3">Predicted Zn-dependent peptidases</fullName>
    </submittedName>
</protein>
<reference evidence="3" key="1">
    <citation type="submission" date="2010-03" db="EMBL/GenBank/DDBJ databases">
        <title>The genome sequence of Ruminococcus sp. 18P13.</title>
        <authorList>
            <consortium name="metaHIT consortium -- http://www.metahit.eu/"/>
            <person name="Pajon A."/>
            <person name="Turner K."/>
            <person name="Parkhill J."/>
            <person name="Bernalier A."/>
        </authorList>
    </citation>
    <scope>NUCLEOTIDE SEQUENCE [LARGE SCALE GENOMIC DNA]</scope>
    <source>
        <strain evidence="3">Type strain: 18P13</strain>
    </source>
</reference>
<sequence>MQKEIISNPRTGDQYLLVHHPSGLDILICEMDGFSTTEALFATKYGSINTRFRTAQDPDICVVPEGIAHFLEHKLFENEDCDAFALYAKTGADANAYTDFDKTCYLFSCSDHYQESLGILLSFVQEPYFTQASVDKEQGIIGQEIRMIEDDPSWRVLFNLLKAMYHNHPVRIDIGGTVESIAKIDADLLYRCYNTFYNLHNMVLVVAGNVKADEVLKIADEKLKPCKDLSLETFFPEEPADVVKHEVTDHAAVGLPLFQIGFKSQPASGIDLVRAELECYVAISVLADPASPLYRSMLEEQLINSAFSFEVFTGDGYFANLFGGESADPYTVRDRILAEIARCKREGLDRAHFESVKKACYGSMLRESNNVGATATNLMNAHLAGVKPYDSLQILADMTYEQVQQALCTRFDPERVVLSVVEKE</sequence>
<organism evidence="3 4">
    <name type="scientific">Ruminococcus champanellensis (strain DSM 18848 / JCM 17042 / KCTC 15320 / 18P13)</name>
    <dbReference type="NCBI Taxonomy" id="213810"/>
    <lineage>
        <taxon>Bacteria</taxon>
        <taxon>Bacillati</taxon>
        <taxon>Bacillota</taxon>
        <taxon>Clostridia</taxon>
        <taxon>Eubacteriales</taxon>
        <taxon>Oscillospiraceae</taxon>
        <taxon>Ruminococcus</taxon>
    </lineage>
</organism>
<dbReference type="InterPro" id="IPR050361">
    <property type="entry name" value="MPP/UQCRC_Complex"/>
</dbReference>
<dbReference type="GeneID" id="83156792"/>
<dbReference type="HOGENOM" id="CLU_052317_0_0_9"/>
<dbReference type="KEGG" id="rch:RUM_21340"/>
<dbReference type="SUPFAM" id="SSF63411">
    <property type="entry name" value="LuxS/MPP-like metallohydrolase"/>
    <property type="match status" value="2"/>
</dbReference>
<evidence type="ECO:0000259" key="2">
    <source>
        <dbReference type="Pfam" id="PF05193"/>
    </source>
</evidence>
<evidence type="ECO:0000259" key="1">
    <source>
        <dbReference type="Pfam" id="PF00675"/>
    </source>
</evidence>
<dbReference type="InterPro" id="IPR011249">
    <property type="entry name" value="Metalloenz_LuxS/M16"/>
</dbReference>
<dbReference type="Pfam" id="PF00675">
    <property type="entry name" value="Peptidase_M16"/>
    <property type="match status" value="1"/>
</dbReference>
<name>D4LEV7_RUMC1</name>
<dbReference type="EMBL" id="FP929052">
    <property type="protein sequence ID" value="CBL18152.1"/>
    <property type="molecule type" value="Genomic_DNA"/>
</dbReference>
<reference evidence="3" key="2">
    <citation type="submission" date="2010-03" db="EMBL/GenBank/DDBJ databases">
        <authorList>
            <person name="Pajon A."/>
        </authorList>
    </citation>
    <scope>NUCLEOTIDE SEQUENCE</scope>
    <source>
        <strain evidence="3">Type strain: 18P13</strain>
    </source>
</reference>
<dbReference type="NCBIfam" id="NF047421">
    <property type="entry name" value="YfmH_fam"/>
    <property type="match status" value="1"/>
</dbReference>
<proteinExistence type="predicted"/>
<dbReference type="RefSeq" id="WP_015559058.1">
    <property type="nucleotide sequence ID" value="NC_021039.1"/>
</dbReference>
<feature type="domain" description="Peptidase M16 N-terminal" evidence="1">
    <location>
        <begin position="65"/>
        <end position="176"/>
    </location>
</feature>
<dbReference type="Gene3D" id="3.30.830.10">
    <property type="entry name" value="Metalloenzyme, LuxS/M16 peptidase-like"/>
    <property type="match status" value="2"/>
</dbReference>
<dbReference type="MEROPS" id="M16.A20"/>
<dbReference type="Proteomes" id="UP000007054">
    <property type="component" value="Chromosome"/>
</dbReference>
<dbReference type="PANTHER" id="PTHR11851">
    <property type="entry name" value="METALLOPROTEASE"/>
    <property type="match status" value="1"/>
</dbReference>
<dbReference type="AlphaFoldDB" id="D4LEV7"/>
<evidence type="ECO:0000313" key="4">
    <source>
        <dbReference type="Proteomes" id="UP000007054"/>
    </source>
</evidence>
<dbReference type="PANTHER" id="PTHR11851:SF134">
    <property type="entry name" value="ZINC-DEPENDENT PROTEASE"/>
    <property type="match status" value="1"/>
</dbReference>
<evidence type="ECO:0000313" key="3">
    <source>
        <dbReference type="EMBL" id="CBL18152.1"/>
    </source>
</evidence>
<gene>
    <name evidence="3" type="ordered locus">RUM_21340</name>
</gene>
<dbReference type="Pfam" id="PF05193">
    <property type="entry name" value="Peptidase_M16_C"/>
    <property type="match status" value="1"/>
</dbReference>
<dbReference type="BioCyc" id="RCHA213810:RUM_RS10355-MONOMER"/>
<dbReference type="InterPro" id="IPR007863">
    <property type="entry name" value="Peptidase_M16_C"/>
</dbReference>
<dbReference type="GO" id="GO:0046872">
    <property type="term" value="F:metal ion binding"/>
    <property type="evidence" value="ECO:0007669"/>
    <property type="project" value="InterPro"/>
</dbReference>